<dbReference type="Proteomes" id="UP001157974">
    <property type="component" value="Unassembled WGS sequence"/>
</dbReference>
<name>A0AAV8UJT5_9RHOD</name>
<dbReference type="PANTHER" id="PTHR12136:SF41">
    <property type="entry name" value="PLECKSTRIN HOMOLOGY (PH) AND LIPID-BINDING START DOMAINS-CONTAINING PROTEIN"/>
    <property type="match status" value="1"/>
</dbReference>
<feature type="domain" description="Protein ENHANCED DISEASE RESISTANCE 2 C-terminal" evidence="1">
    <location>
        <begin position="33"/>
        <end position="241"/>
    </location>
</feature>
<evidence type="ECO:0000259" key="1">
    <source>
        <dbReference type="Pfam" id="PF07059"/>
    </source>
</evidence>
<keyword evidence="3" id="KW-1185">Reference proteome</keyword>
<dbReference type="PANTHER" id="PTHR12136">
    <property type="entry name" value="ENHANCED DISEASE RESISTANCE-RELATED"/>
    <property type="match status" value="1"/>
</dbReference>
<organism evidence="2 3">
    <name type="scientific">Rhodosorus marinus</name>
    <dbReference type="NCBI Taxonomy" id="101924"/>
    <lineage>
        <taxon>Eukaryota</taxon>
        <taxon>Rhodophyta</taxon>
        <taxon>Stylonematophyceae</taxon>
        <taxon>Stylonematales</taxon>
        <taxon>Stylonemataceae</taxon>
        <taxon>Rhodosorus</taxon>
    </lineage>
</organism>
<dbReference type="EMBL" id="JAMWBK010000008">
    <property type="protein sequence ID" value="KAJ8902785.1"/>
    <property type="molecule type" value="Genomic_DNA"/>
</dbReference>
<evidence type="ECO:0000313" key="2">
    <source>
        <dbReference type="EMBL" id="KAJ8902785.1"/>
    </source>
</evidence>
<dbReference type="AlphaFoldDB" id="A0AAV8UJT5"/>
<proteinExistence type="predicted"/>
<comment type="caution">
    <text evidence="2">The sequence shown here is derived from an EMBL/GenBank/DDBJ whole genome shotgun (WGS) entry which is preliminary data.</text>
</comment>
<sequence length="266" mass="30288">MKSWFRRVSTLRPPAKEFETFQEGPLDNSKNAWSGVRGETFRVRGKNYLSDRVKQQSAPNAFDLVEVEVFKSTNGKVENYAACPESAIARARKNGDERFMLMVVFQTVTIHLVVTWRVEPKVLDDDLVMKDLWEQYLNGSEEFRTKRFKVIPRIVDGAGSLKRLVGEKPGLLGKRLNFRYRQTDTHLLVICDTATSSFASRITQACMDQASRLTIDLGFLIEATEANELPERVFGAFRMSKPNLPHAKPLTWTEEVSAKEPAIDKV</sequence>
<protein>
    <recommendedName>
        <fullName evidence="1">Protein ENHANCED DISEASE RESISTANCE 2 C-terminal domain-containing protein</fullName>
    </recommendedName>
</protein>
<dbReference type="Pfam" id="PF07059">
    <property type="entry name" value="EDR2_C"/>
    <property type="match status" value="1"/>
</dbReference>
<accession>A0AAV8UJT5</accession>
<dbReference type="InterPro" id="IPR045096">
    <property type="entry name" value="EDR2-like"/>
</dbReference>
<gene>
    <name evidence="2" type="ORF">NDN08_006105</name>
</gene>
<dbReference type="InterPro" id="IPR009769">
    <property type="entry name" value="EDR2_C"/>
</dbReference>
<reference evidence="2 3" key="1">
    <citation type="journal article" date="2023" name="Nat. Commun.">
        <title>Origin of minicircular mitochondrial genomes in red algae.</title>
        <authorList>
            <person name="Lee Y."/>
            <person name="Cho C.H."/>
            <person name="Lee Y.M."/>
            <person name="Park S.I."/>
            <person name="Yang J.H."/>
            <person name="West J.A."/>
            <person name="Bhattacharya D."/>
            <person name="Yoon H.S."/>
        </authorList>
    </citation>
    <scope>NUCLEOTIDE SEQUENCE [LARGE SCALE GENOMIC DNA]</scope>
    <source>
        <strain evidence="2 3">CCMP1338</strain>
        <tissue evidence="2">Whole cell</tissue>
    </source>
</reference>
<evidence type="ECO:0000313" key="3">
    <source>
        <dbReference type="Proteomes" id="UP001157974"/>
    </source>
</evidence>